<dbReference type="InterPro" id="IPR036236">
    <property type="entry name" value="Znf_C2H2_sf"/>
</dbReference>
<dbReference type="PROSITE" id="PS50157">
    <property type="entry name" value="ZINC_FINGER_C2H2_2"/>
    <property type="match status" value="16"/>
</dbReference>
<feature type="domain" description="C2H2-type" evidence="13">
    <location>
        <begin position="219"/>
        <end position="246"/>
    </location>
</feature>
<reference evidence="14" key="2">
    <citation type="submission" date="2025-08" db="UniProtKB">
        <authorList>
            <consortium name="Ensembl"/>
        </authorList>
    </citation>
    <scope>IDENTIFICATION</scope>
</reference>
<dbReference type="InterPro" id="IPR013087">
    <property type="entry name" value="Znf_C2H2_type"/>
</dbReference>
<evidence type="ECO:0000259" key="13">
    <source>
        <dbReference type="PROSITE" id="PS50157"/>
    </source>
</evidence>
<keyword evidence="3" id="KW-0479">Metal-binding</keyword>
<evidence type="ECO:0000256" key="10">
    <source>
        <dbReference type="ARBA" id="ARBA00023242"/>
    </source>
</evidence>
<feature type="domain" description="C2H2-type" evidence="13">
    <location>
        <begin position="519"/>
        <end position="546"/>
    </location>
</feature>
<dbReference type="FunFam" id="3.30.160.60:FF:000478">
    <property type="entry name" value="Zinc finger protein 133"/>
    <property type="match status" value="1"/>
</dbReference>
<feature type="domain" description="C2H2-type" evidence="13">
    <location>
        <begin position="684"/>
        <end position="711"/>
    </location>
</feature>
<evidence type="ECO:0000256" key="8">
    <source>
        <dbReference type="ARBA" id="ARBA00023125"/>
    </source>
</evidence>
<feature type="compositionally biased region" description="Polar residues" evidence="12">
    <location>
        <begin position="148"/>
        <end position="169"/>
    </location>
</feature>
<proteinExistence type="inferred from homology"/>
<dbReference type="PANTHER" id="PTHR24393">
    <property type="entry name" value="ZINC FINGER PROTEIN"/>
    <property type="match status" value="1"/>
</dbReference>
<dbReference type="GeneTree" id="ENSGT01150000286939"/>
<feature type="domain" description="C2H2-type" evidence="13">
    <location>
        <begin position="712"/>
        <end position="734"/>
    </location>
</feature>
<evidence type="ECO:0000256" key="7">
    <source>
        <dbReference type="ARBA" id="ARBA00023015"/>
    </source>
</evidence>
<feature type="domain" description="C2H2-type" evidence="13">
    <location>
        <begin position="545"/>
        <end position="567"/>
    </location>
</feature>
<feature type="domain" description="C2H2-type" evidence="13">
    <location>
        <begin position="600"/>
        <end position="624"/>
    </location>
</feature>
<keyword evidence="4" id="KW-0677">Repeat</keyword>
<organism evidence="14 15">
    <name type="scientific">Hucho hucho</name>
    <name type="common">huchen</name>
    <dbReference type="NCBI Taxonomy" id="62062"/>
    <lineage>
        <taxon>Eukaryota</taxon>
        <taxon>Metazoa</taxon>
        <taxon>Chordata</taxon>
        <taxon>Craniata</taxon>
        <taxon>Vertebrata</taxon>
        <taxon>Euteleostomi</taxon>
        <taxon>Actinopterygii</taxon>
        <taxon>Neopterygii</taxon>
        <taxon>Teleostei</taxon>
        <taxon>Protacanthopterygii</taxon>
        <taxon>Salmoniformes</taxon>
        <taxon>Salmonidae</taxon>
        <taxon>Salmoninae</taxon>
        <taxon>Hucho</taxon>
    </lineage>
</organism>
<dbReference type="Gene3D" id="3.30.160.60">
    <property type="entry name" value="Classic Zinc Finger"/>
    <property type="match status" value="15"/>
</dbReference>
<dbReference type="AlphaFoldDB" id="A0A4W5NPE0"/>
<dbReference type="Proteomes" id="UP000314982">
    <property type="component" value="Unassembled WGS sequence"/>
</dbReference>
<reference evidence="15" key="1">
    <citation type="submission" date="2018-06" db="EMBL/GenBank/DDBJ databases">
        <title>Genome assembly of Danube salmon.</title>
        <authorList>
            <person name="Macqueen D.J."/>
            <person name="Gundappa M.K."/>
        </authorList>
    </citation>
    <scope>NUCLEOTIDE SEQUENCE [LARGE SCALE GENOMIC DNA]</scope>
</reference>
<feature type="domain" description="C2H2-type" evidence="13">
    <location>
        <begin position="247"/>
        <end position="274"/>
    </location>
</feature>
<feature type="domain" description="C2H2-type" evidence="13">
    <location>
        <begin position="191"/>
        <end position="218"/>
    </location>
</feature>
<dbReference type="FunFam" id="3.30.160.60:FF:000875">
    <property type="entry name" value="zinc finger protein 236 isoform X7"/>
    <property type="match status" value="1"/>
</dbReference>
<name>A0A4W5NPE0_9TELE</name>
<evidence type="ECO:0000256" key="12">
    <source>
        <dbReference type="SAM" id="MobiDB-lite"/>
    </source>
</evidence>
<comment type="subcellular location">
    <subcellularLocation>
        <location evidence="1">Nucleus</location>
    </subcellularLocation>
</comment>
<keyword evidence="10" id="KW-0539">Nucleus</keyword>
<reference evidence="14" key="3">
    <citation type="submission" date="2025-09" db="UniProtKB">
        <authorList>
            <consortium name="Ensembl"/>
        </authorList>
    </citation>
    <scope>IDENTIFICATION</scope>
</reference>
<feature type="domain" description="C2H2-type" evidence="13">
    <location>
        <begin position="490"/>
        <end position="517"/>
    </location>
</feature>
<dbReference type="PANTHER" id="PTHR24393:SF100">
    <property type="entry name" value="ZINC FINGER PROTEIN-RELATED"/>
    <property type="match status" value="1"/>
</dbReference>
<evidence type="ECO:0000256" key="2">
    <source>
        <dbReference type="ARBA" id="ARBA00006991"/>
    </source>
</evidence>
<sequence length="744" mass="87086">VTTRFQPEKKTSLSCHISNNEQQDGHLAVRRNVILERTKFNQRQQEAGETADDFISALHCLSEHCGYGALLSEMIRDRLVAGLLDRRLSKQLQMDPELTLDKAVTRIRQTEIVEKQQDLQENIVKAASSMENEDRVLSYRKHQCPANVQCQSEKNQSSERPQQPQTTQENAEDPLDTDDTDGFSTGGEKPHYCTYCGRSFQKVRDLTRHQRTHTGEKPHHCSDCDRSFARLDKLKLHQRTHTGEKPHHCPDCDRSFARLDKLKIHQEIHIGVKPHHCPDCNRRFKLKKHQLENTFKATKEPLDTDDSDDWIEGFGPGGEKPHYCFDCGKSFRKVRDLIRHQRTHTGEKPHHCPVCDRTFARLDKLKLHQEIHTGVKPHHCPDCERSFARLDNLKLHQKIHIKEEHNVTLNYQTEMNVDCVAPGNKMGQSQPGKDSPYKSSVRKNQHSEKLRLPQTITVEKPYICSDCGKSFRLENRLIRHQRTHTGEKPYDCPDCDKSFARLDHVKSHQKTHMKEERNFRCSDCVKSFVRLEQLEKHQLTHKKSYRCSKCDERFSDLVDWKAHFLVHREILHCPDCDKQFLYKGLFERHRRTHLRKREKFLCTICGKEIHNFKIHMRVHTGEKPYHCTECGKSFAYTKSYKTHILTHTSGERATYPCLECGKTFTRIDGMVRHVRRVHTGERNHQCGDCGKRFFRKESLKRHSLVHTGEKPYQCSVCGQRFSQDGDRKRHEKRHYSGVSDFLDL</sequence>
<dbReference type="GO" id="GO:0001228">
    <property type="term" value="F:DNA-binding transcription activator activity, RNA polymerase II-specific"/>
    <property type="evidence" value="ECO:0007669"/>
    <property type="project" value="TreeGrafter"/>
</dbReference>
<dbReference type="GO" id="GO:0000978">
    <property type="term" value="F:RNA polymerase II cis-regulatory region sequence-specific DNA binding"/>
    <property type="evidence" value="ECO:0007669"/>
    <property type="project" value="TreeGrafter"/>
</dbReference>
<keyword evidence="8" id="KW-0238">DNA-binding</keyword>
<evidence type="ECO:0000256" key="5">
    <source>
        <dbReference type="ARBA" id="ARBA00022771"/>
    </source>
</evidence>
<feature type="domain" description="C2H2-type" evidence="13">
    <location>
        <begin position="625"/>
        <end position="652"/>
    </location>
</feature>
<feature type="domain" description="C2H2-type" evidence="13">
    <location>
        <begin position="378"/>
        <end position="405"/>
    </location>
</feature>
<dbReference type="SMART" id="SM00355">
    <property type="entry name" value="ZnF_C2H2"/>
    <property type="match status" value="16"/>
</dbReference>
<comment type="similarity">
    <text evidence="2">Belongs to the krueppel C2H2-type zinc-finger protein family.</text>
</comment>
<feature type="region of interest" description="Disordered" evidence="12">
    <location>
        <begin position="420"/>
        <end position="449"/>
    </location>
</feature>
<evidence type="ECO:0000313" key="15">
    <source>
        <dbReference type="Proteomes" id="UP000314982"/>
    </source>
</evidence>
<dbReference type="Pfam" id="PF00096">
    <property type="entry name" value="zf-C2H2"/>
    <property type="match status" value="14"/>
</dbReference>
<dbReference type="FunFam" id="3.30.160.60:FF:001732">
    <property type="entry name" value="Zgc:162936"/>
    <property type="match status" value="1"/>
</dbReference>
<keyword evidence="9" id="KW-0804">Transcription</keyword>
<dbReference type="FunFam" id="3.30.160.60:FF:002343">
    <property type="entry name" value="Zinc finger protein 33A"/>
    <property type="match status" value="5"/>
</dbReference>
<keyword evidence="15" id="KW-1185">Reference proteome</keyword>
<dbReference type="GO" id="GO:0008270">
    <property type="term" value="F:zinc ion binding"/>
    <property type="evidence" value="ECO:0007669"/>
    <property type="project" value="UniProtKB-KW"/>
</dbReference>
<dbReference type="FunFam" id="3.30.160.60:FF:001119">
    <property type="entry name" value="zinc finger protein 408"/>
    <property type="match status" value="1"/>
</dbReference>
<evidence type="ECO:0000256" key="11">
    <source>
        <dbReference type="PROSITE-ProRule" id="PRU00042"/>
    </source>
</evidence>
<evidence type="ECO:0000256" key="3">
    <source>
        <dbReference type="ARBA" id="ARBA00022723"/>
    </source>
</evidence>
<evidence type="ECO:0000313" key="14">
    <source>
        <dbReference type="Ensembl" id="ENSHHUP00000050944.1"/>
    </source>
</evidence>
<keyword evidence="6" id="KW-0862">Zinc</keyword>
<dbReference type="Ensembl" id="ENSHHUT00000052751.1">
    <property type="protein sequence ID" value="ENSHHUP00000050944.1"/>
    <property type="gene ID" value="ENSHHUG00000030613.1"/>
</dbReference>
<feature type="compositionally biased region" description="Acidic residues" evidence="12">
    <location>
        <begin position="170"/>
        <end position="181"/>
    </location>
</feature>
<feature type="domain" description="C2H2-type" evidence="13">
    <location>
        <begin position="655"/>
        <end position="683"/>
    </location>
</feature>
<keyword evidence="7" id="KW-0805">Transcription regulation</keyword>
<feature type="domain" description="C2H2-type" evidence="13">
    <location>
        <begin position="462"/>
        <end position="489"/>
    </location>
</feature>
<feature type="domain" description="C2H2-type" evidence="13">
    <location>
        <begin position="571"/>
        <end position="598"/>
    </location>
</feature>
<dbReference type="PROSITE" id="PS00028">
    <property type="entry name" value="ZINC_FINGER_C2H2_1"/>
    <property type="match status" value="15"/>
</dbReference>
<feature type="region of interest" description="Disordered" evidence="12">
    <location>
        <begin position="148"/>
        <end position="186"/>
    </location>
</feature>
<feature type="domain" description="C2H2-type" evidence="13">
    <location>
        <begin position="322"/>
        <end position="349"/>
    </location>
</feature>
<evidence type="ECO:0000256" key="9">
    <source>
        <dbReference type="ARBA" id="ARBA00023163"/>
    </source>
</evidence>
<dbReference type="GO" id="GO:0005694">
    <property type="term" value="C:chromosome"/>
    <property type="evidence" value="ECO:0007669"/>
    <property type="project" value="UniProtKB-ARBA"/>
</dbReference>
<accession>A0A4W5NPE0</accession>
<dbReference type="FunFam" id="3.30.160.60:FF:001343">
    <property type="entry name" value="Zinc finger protein 568"/>
    <property type="match status" value="1"/>
</dbReference>
<dbReference type="SUPFAM" id="SSF57667">
    <property type="entry name" value="beta-beta-alpha zinc fingers"/>
    <property type="match status" value="10"/>
</dbReference>
<evidence type="ECO:0000256" key="6">
    <source>
        <dbReference type="ARBA" id="ARBA00022833"/>
    </source>
</evidence>
<keyword evidence="5 11" id="KW-0863">Zinc-finger</keyword>
<dbReference type="GO" id="GO:0005634">
    <property type="term" value="C:nucleus"/>
    <property type="evidence" value="ECO:0007669"/>
    <property type="project" value="UniProtKB-SubCell"/>
</dbReference>
<evidence type="ECO:0000256" key="4">
    <source>
        <dbReference type="ARBA" id="ARBA00022737"/>
    </source>
</evidence>
<protein>
    <recommendedName>
        <fullName evidence="13">C2H2-type domain-containing protein</fullName>
    </recommendedName>
</protein>
<evidence type="ECO:0000256" key="1">
    <source>
        <dbReference type="ARBA" id="ARBA00004123"/>
    </source>
</evidence>
<feature type="domain" description="C2H2-type" evidence="13">
    <location>
        <begin position="350"/>
        <end position="377"/>
    </location>
</feature>
<dbReference type="FunFam" id="3.30.160.60:FF:000180">
    <property type="entry name" value="Zinc finger protein 689"/>
    <property type="match status" value="1"/>
</dbReference>